<reference evidence="2 3" key="1">
    <citation type="submission" date="2017-04" db="EMBL/GenBank/DDBJ databases">
        <title>Novel microbial lineages endemic to geothermal iron-oxide mats fill important gaps in the evolutionary history of Archaea.</title>
        <authorList>
            <person name="Jay Z.J."/>
            <person name="Beam J.P."/>
            <person name="Dlakic M."/>
            <person name="Rusch D.B."/>
            <person name="Kozubal M.A."/>
            <person name="Inskeep W.P."/>
        </authorList>
    </citation>
    <scope>NUCLEOTIDE SEQUENCE [LARGE SCALE GENOMIC DNA]</scope>
    <source>
        <strain evidence="2">OSP_C</strain>
    </source>
</reference>
<name>A0A2R6AP49_9ARCH</name>
<organism evidence="2 3">
    <name type="scientific">Candidatus Marsarchaeota G1 archaeon OSP_C</name>
    <dbReference type="NCBI Taxonomy" id="1978154"/>
    <lineage>
        <taxon>Archaea</taxon>
        <taxon>Candidatus Marsarchaeota</taxon>
        <taxon>Candidatus Marsarchaeota group 1</taxon>
    </lineage>
</organism>
<accession>A0A2R6AP49</accession>
<proteinExistence type="predicted"/>
<gene>
    <name evidence="2" type="ORF">B9Q00_06695</name>
</gene>
<comment type="caution">
    <text evidence="2">The sequence shown here is derived from an EMBL/GenBank/DDBJ whole genome shotgun (WGS) entry which is preliminary data.</text>
</comment>
<dbReference type="AlphaFoldDB" id="A0A2R6AP49"/>
<keyword evidence="1" id="KW-1133">Transmembrane helix</keyword>
<dbReference type="Proteomes" id="UP000241473">
    <property type="component" value="Unassembled WGS sequence"/>
</dbReference>
<sequence>MPLNANLIFKAKTHSKDMKLKAEGNMLGALILILIVIIASGVVAGYIFLRGSQVESGASLSITSAQATPLANGQTYLTVSLVNTGSPGYVSVSVYLGGSQVFFASGASGLIYQFYYTPQIWVVPPEQPFYSASLSQGTTVSSNGLTWTAYTPPYTTPEVGTTQNVNGQNEPYVIDNLQYGYQGGSPFPSASVPNPQNAFVVKEIGYAVVTQPTVFYIDDDDGGVIGMVPYSNTFTPETAWLGSSNPANVINQWHPEGATEYSSQTVNPGVYLIEYDYQQIGGGAYFSLWSNNPVYYYHPVLLNTGQSITLSYTMPVTLTAGQNITVVAEIITSSGSASSSLEVVLT</sequence>
<keyword evidence="1" id="KW-0812">Transmembrane</keyword>
<feature type="transmembrane region" description="Helical" evidence="1">
    <location>
        <begin position="26"/>
        <end position="49"/>
    </location>
</feature>
<protein>
    <submittedName>
        <fullName evidence="2">Uncharacterized protein</fullName>
    </submittedName>
</protein>
<evidence type="ECO:0000256" key="1">
    <source>
        <dbReference type="SAM" id="Phobius"/>
    </source>
</evidence>
<dbReference type="EMBL" id="NEXB01000033">
    <property type="protein sequence ID" value="PSN88115.1"/>
    <property type="molecule type" value="Genomic_DNA"/>
</dbReference>
<evidence type="ECO:0000313" key="3">
    <source>
        <dbReference type="Proteomes" id="UP000241473"/>
    </source>
</evidence>
<keyword evidence="1" id="KW-0472">Membrane</keyword>
<evidence type="ECO:0000313" key="2">
    <source>
        <dbReference type="EMBL" id="PSN88115.1"/>
    </source>
</evidence>